<keyword evidence="2" id="KW-1185">Reference proteome</keyword>
<dbReference type="Proteomes" id="UP000507962">
    <property type="component" value="Unassembled WGS sequence"/>
</dbReference>
<organism evidence="1 2">
    <name type="scientific">Desulfoluna butyratoxydans</name>
    <dbReference type="NCBI Taxonomy" id="231438"/>
    <lineage>
        <taxon>Bacteria</taxon>
        <taxon>Pseudomonadati</taxon>
        <taxon>Thermodesulfobacteriota</taxon>
        <taxon>Desulfobacteria</taxon>
        <taxon>Desulfobacterales</taxon>
        <taxon>Desulfolunaceae</taxon>
        <taxon>Desulfoluna</taxon>
    </lineage>
</organism>
<proteinExistence type="predicted"/>
<accession>A0A4U8YHF1</accession>
<evidence type="ECO:0000313" key="1">
    <source>
        <dbReference type="EMBL" id="VFQ42971.1"/>
    </source>
</evidence>
<dbReference type="RefSeq" id="WP_180137169.1">
    <property type="nucleotide sequence ID" value="NZ_CAADHO010000001.1"/>
</dbReference>
<dbReference type="EMBL" id="CAADHO010000001">
    <property type="protein sequence ID" value="VFQ42971.1"/>
    <property type="molecule type" value="Genomic_DNA"/>
</dbReference>
<evidence type="ECO:0000313" key="2">
    <source>
        <dbReference type="Proteomes" id="UP000507962"/>
    </source>
</evidence>
<dbReference type="InterPro" id="IPR025534">
    <property type="entry name" value="DUF4420"/>
</dbReference>
<dbReference type="Pfam" id="PF14390">
    <property type="entry name" value="DUF4420"/>
    <property type="match status" value="1"/>
</dbReference>
<sequence>MKNPWQNIDQPNIDLNVRLVSESHPLSLYWARDNQGRYLFVYKIMTNDTPEKKSLPKLTGISVGISREQNHDKLVLRLNDTSNWEIFFSLCTDLIRATSSLNNLSYAANIFLRRLIRWQELLKKKRLGLLSPEAIKGLIGELLFIEKYVAPVFGWNEAIISWKGPENAPQDFTVHETAIEVKCQTGGTKPTIKITSAEQLTPQLPEGYLVVYTIATTENDDISGFSLNDLVIRIRKKIEQSSESAYERFEELLFMTGYIWREEYDETLFKQIAIKCFEIRDNFPRISLSSIPLGVEHVTYSLKLEACKPFEAIPNWWRELL</sequence>
<protein>
    <submittedName>
        <fullName evidence="1">Putative pd-(D/e)xk family member (Duf4420)</fullName>
    </submittedName>
</protein>
<reference evidence="1 2" key="1">
    <citation type="submission" date="2019-03" db="EMBL/GenBank/DDBJ databases">
        <authorList>
            <person name="Nijsse B."/>
        </authorList>
    </citation>
    <scope>NUCLEOTIDE SEQUENCE [LARGE SCALE GENOMIC DNA]</scope>
    <source>
        <strain evidence="1">Desulfoluna butyratoxydans MSL71</strain>
    </source>
</reference>
<name>A0A4U8YHF1_9BACT</name>
<dbReference type="AlphaFoldDB" id="A0A4U8YHF1"/>
<gene>
    <name evidence="1" type="ORF">MSL71_5930</name>
</gene>